<evidence type="ECO:0000256" key="2">
    <source>
        <dbReference type="SAM" id="SignalP"/>
    </source>
</evidence>
<name>A0A267GB47_9PLAT</name>
<evidence type="ECO:0000256" key="1">
    <source>
        <dbReference type="SAM" id="MobiDB-lite"/>
    </source>
</evidence>
<dbReference type="PANTHER" id="PTHR22699:SF1">
    <property type="entry name" value="THIOREDOXIN DOMAIN-CONTAINING PROTEIN 16"/>
    <property type="match status" value="1"/>
</dbReference>
<dbReference type="InterPro" id="IPR040090">
    <property type="entry name" value="TXNDC16"/>
</dbReference>
<dbReference type="STRING" id="282301.A0A267GB47"/>
<sequence>MLLNHGLLLLLLIGSAVQSLAGSKVKKNFCDGEEFRSILEGIQLPSCLAANKEDASKPARNCSIIQHFARRAQEQDQSLDTFMSRVTVLIFAHSEFMEELTVPNNPALEIASEMERHNSYIGVTKCLKSANSACQRLRIACTGGYVSKFVFLISGHCSQNFGCSLIENKEKERPTTLLNMLQYVHFRMVERQAYIAKELGELRLTTSTGTEYLIQSELDDSNGKQLTSGAALPVAVFSAGPVKNLAYYQQLAWFLEAALTLKSSFAFHIIATPLSYIEKEADRPLYRWKIREHESFLALYTRQICSSDAKWVFSCKPLMKIANEMLVPEQYSAFLLHGVLAAHSLPGTSYPTYKSTAVSELSDFVHSTASYVLAVMPVDELLTDPMISLEMMDSLTSYLGSSFSITYYPVVLNKATALQILKDVDTGLNLQEVFERPCYFMRFPNGAFAVLKNDEPIATLDSTVRHIAQEGSYQIIIQSSREVFNTDVAELPEKLIKSGHISGEMARADEDTKDLVDEIRVSNQTDAFVEQLKFRDIYNVSGVLVVESDDKLMSNFFELAGKDKPWMVLFTVSWSPLCKAARSIWASVGDCARRLGFPDVQLVKIDCFEGNEICQKLGVLSYPTIAMFSRGIQLNTYSGPIVSDDLCLYTKLAFEPPVVPTSSEQETQQVLKQIISLKPRAFVYRGAELPTKLAVFAKSNRFREVFVHEKNNKDKGTLTAVHRDAKPSVSPYSGSLDDATELANYVENNHLDSVFPCTWVYLPSALKRNRPLAILFHVDNQNESADMLEHLRAKFTGRATVCHMNLRHFSHLNDLVHQLSGLNLPALVALTRPAGSSNRLIHRLPLGKMARSELSQRAADWLEKVVNNQLTDGKSVEPRQPWQPATQVFNFVDQVYHGKTYSANRERRPHSSRAFTADTESRATDDVRDAEDDEAAPAAEAVDPAARMSMSAEQAFAPSGAHSAREEL</sequence>
<dbReference type="PANTHER" id="PTHR22699">
    <property type="entry name" value="THIOREDOXIN DOMAIN-CONTAINING PROTEIN 16"/>
    <property type="match status" value="1"/>
</dbReference>
<accession>A0A267GB47</accession>
<dbReference type="CDD" id="cd02961">
    <property type="entry name" value="PDI_a_family"/>
    <property type="match status" value="1"/>
</dbReference>
<feature type="compositionally biased region" description="Low complexity" evidence="1">
    <location>
        <begin position="936"/>
        <end position="947"/>
    </location>
</feature>
<dbReference type="AlphaFoldDB" id="A0A267GB47"/>
<evidence type="ECO:0000259" key="3">
    <source>
        <dbReference type="PROSITE" id="PS51352"/>
    </source>
</evidence>
<reference evidence="4 5" key="1">
    <citation type="submission" date="2017-06" db="EMBL/GenBank/DDBJ databases">
        <title>A platform for efficient transgenesis in Macrostomum lignano, a flatworm model organism for stem cell research.</title>
        <authorList>
            <person name="Berezikov E."/>
        </authorList>
    </citation>
    <scope>NUCLEOTIDE SEQUENCE [LARGE SCALE GENOMIC DNA]</scope>
    <source>
        <strain evidence="4">DV1</strain>
        <tissue evidence="4">Whole organism</tissue>
    </source>
</reference>
<proteinExistence type="predicted"/>
<dbReference type="SUPFAM" id="SSF52833">
    <property type="entry name" value="Thioredoxin-like"/>
    <property type="match status" value="1"/>
</dbReference>
<comment type="caution">
    <text evidence="4">The sequence shown here is derived from an EMBL/GenBank/DDBJ whole genome shotgun (WGS) entry which is preliminary data.</text>
</comment>
<feature type="domain" description="Thioredoxin" evidence="3">
    <location>
        <begin position="523"/>
        <end position="676"/>
    </location>
</feature>
<dbReference type="PROSITE" id="PS51352">
    <property type="entry name" value="THIOREDOXIN_2"/>
    <property type="match status" value="1"/>
</dbReference>
<feature type="region of interest" description="Disordered" evidence="1">
    <location>
        <begin position="900"/>
        <end position="968"/>
    </location>
</feature>
<gene>
    <name evidence="4" type="ORF">BOX15_Mlig002654g1</name>
</gene>
<dbReference type="Proteomes" id="UP000215902">
    <property type="component" value="Unassembled WGS sequence"/>
</dbReference>
<feature type="chain" id="PRO_5012153487" description="Thioredoxin domain-containing protein" evidence="2">
    <location>
        <begin position="23"/>
        <end position="968"/>
    </location>
</feature>
<keyword evidence="2" id="KW-0732">Signal</keyword>
<protein>
    <recommendedName>
        <fullName evidence="3">Thioredoxin domain-containing protein</fullName>
    </recommendedName>
</protein>
<evidence type="ECO:0000313" key="4">
    <source>
        <dbReference type="EMBL" id="PAA83275.1"/>
    </source>
</evidence>
<dbReference type="OrthoDB" id="427280at2759"/>
<feature type="signal peptide" evidence="2">
    <location>
        <begin position="1"/>
        <end position="22"/>
    </location>
</feature>
<keyword evidence="5" id="KW-1185">Reference proteome</keyword>
<dbReference type="Gene3D" id="3.40.30.10">
    <property type="entry name" value="Glutaredoxin"/>
    <property type="match status" value="1"/>
</dbReference>
<dbReference type="Pfam" id="PF00085">
    <property type="entry name" value="Thioredoxin"/>
    <property type="match status" value="1"/>
</dbReference>
<evidence type="ECO:0000313" key="5">
    <source>
        <dbReference type="Proteomes" id="UP000215902"/>
    </source>
</evidence>
<dbReference type="InterPro" id="IPR036249">
    <property type="entry name" value="Thioredoxin-like_sf"/>
</dbReference>
<organism evidence="4 5">
    <name type="scientific">Macrostomum lignano</name>
    <dbReference type="NCBI Taxonomy" id="282301"/>
    <lineage>
        <taxon>Eukaryota</taxon>
        <taxon>Metazoa</taxon>
        <taxon>Spiralia</taxon>
        <taxon>Lophotrochozoa</taxon>
        <taxon>Platyhelminthes</taxon>
        <taxon>Rhabditophora</taxon>
        <taxon>Macrostomorpha</taxon>
        <taxon>Macrostomida</taxon>
        <taxon>Macrostomidae</taxon>
        <taxon>Macrostomum</taxon>
    </lineage>
</organism>
<dbReference type="EMBL" id="NIVC01000424">
    <property type="protein sequence ID" value="PAA83275.1"/>
    <property type="molecule type" value="Genomic_DNA"/>
</dbReference>
<dbReference type="InterPro" id="IPR013766">
    <property type="entry name" value="Thioredoxin_domain"/>
</dbReference>